<dbReference type="PANTHER" id="PTHR44809:SF1">
    <property type="entry name" value="PROTEIN O-MANNOSYL-TRANSFERASE TMTC1"/>
    <property type="match status" value="1"/>
</dbReference>
<feature type="transmembrane region" description="Helical" evidence="17">
    <location>
        <begin position="182"/>
        <end position="203"/>
    </location>
</feature>
<dbReference type="EMBL" id="JAANIA010002149">
    <property type="protein sequence ID" value="KAG5317198.1"/>
    <property type="molecule type" value="Genomic_DNA"/>
</dbReference>
<keyword evidence="8 17" id="KW-0812">Transmembrane</keyword>
<evidence type="ECO:0000313" key="19">
    <source>
        <dbReference type="EMBL" id="KAG5317198.1"/>
    </source>
</evidence>
<feature type="non-terminal residue" evidence="19">
    <location>
        <position position="799"/>
    </location>
</feature>
<evidence type="ECO:0000256" key="17">
    <source>
        <dbReference type="SAM" id="Phobius"/>
    </source>
</evidence>
<evidence type="ECO:0000256" key="14">
    <source>
        <dbReference type="ARBA" id="ARBA00045085"/>
    </source>
</evidence>
<dbReference type="Pfam" id="PF08409">
    <property type="entry name" value="TMTC_DUF1736"/>
    <property type="match status" value="1"/>
</dbReference>
<comment type="pathway">
    <text evidence="4">Protein modification; protein glycosylation.</text>
</comment>
<keyword evidence="13 17" id="KW-0472">Membrane</keyword>
<dbReference type="Pfam" id="PF13181">
    <property type="entry name" value="TPR_8"/>
    <property type="match status" value="1"/>
</dbReference>
<evidence type="ECO:0000256" key="4">
    <source>
        <dbReference type="ARBA" id="ARBA00004922"/>
    </source>
</evidence>
<evidence type="ECO:0000256" key="1">
    <source>
        <dbReference type="ARBA" id="ARBA00003582"/>
    </source>
</evidence>
<feature type="domain" description="DUF1736" evidence="18">
    <location>
        <begin position="318"/>
        <end position="390"/>
    </location>
</feature>
<dbReference type="InterPro" id="IPR013618">
    <property type="entry name" value="TMTC_DUF1736"/>
</dbReference>
<keyword evidence="7" id="KW-0808">Transferase</keyword>
<proteinExistence type="inferred from homology"/>
<keyword evidence="9" id="KW-0677">Repeat</keyword>
<feature type="repeat" description="TPR" evidence="16">
    <location>
        <begin position="572"/>
        <end position="605"/>
    </location>
</feature>
<evidence type="ECO:0000256" key="8">
    <source>
        <dbReference type="ARBA" id="ARBA00022692"/>
    </source>
</evidence>
<comment type="similarity">
    <text evidence="5">Belongs to the TMTC family.</text>
</comment>
<dbReference type="SUPFAM" id="SSF48452">
    <property type="entry name" value="TPR-like"/>
    <property type="match status" value="1"/>
</dbReference>
<dbReference type="GO" id="GO:0016020">
    <property type="term" value="C:membrane"/>
    <property type="evidence" value="ECO:0007669"/>
    <property type="project" value="UniProtKB-SubCell"/>
</dbReference>
<dbReference type="InterPro" id="IPR036388">
    <property type="entry name" value="WH-like_DNA-bd_sf"/>
</dbReference>
<evidence type="ECO:0000256" key="7">
    <source>
        <dbReference type="ARBA" id="ARBA00022679"/>
    </source>
</evidence>
<evidence type="ECO:0000256" key="3">
    <source>
        <dbReference type="ARBA" id="ARBA00004240"/>
    </source>
</evidence>
<feature type="transmembrane region" description="Helical" evidence="17">
    <location>
        <begin position="336"/>
        <end position="360"/>
    </location>
</feature>
<evidence type="ECO:0000256" key="2">
    <source>
        <dbReference type="ARBA" id="ARBA00004141"/>
    </source>
</evidence>
<dbReference type="InterPro" id="IPR052943">
    <property type="entry name" value="TMTC_O-mannosyl-trnsfr"/>
</dbReference>
<evidence type="ECO:0000256" key="10">
    <source>
        <dbReference type="ARBA" id="ARBA00022803"/>
    </source>
</evidence>
<evidence type="ECO:0000259" key="18">
    <source>
        <dbReference type="Pfam" id="PF08409"/>
    </source>
</evidence>
<evidence type="ECO:0000256" key="5">
    <source>
        <dbReference type="ARBA" id="ARBA00007882"/>
    </source>
</evidence>
<evidence type="ECO:0000256" key="13">
    <source>
        <dbReference type="ARBA" id="ARBA00023136"/>
    </source>
</evidence>
<evidence type="ECO:0000256" key="15">
    <source>
        <dbReference type="ARBA" id="ARBA00045102"/>
    </source>
</evidence>
<evidence type="ECO:0000256" key="16">
    <source>
        <dbReference type="PROSITE-ProRule" id="PRU00339"/>
    </source>
</evidence>
<dbReference type="InterPro" id="IPR011990">
    <property type="entry name" value="TPR-like_helical_dom_sf"/>
</dbReference>
<dbReference type="UniPathway" id="UPA00378"/>
<dbReference type="InterPro" id="IPR019734">
    <property type="entry name" value="TPR_rpt"/>
</dbReference>
<dbReference type="AlphaFoldDB" id="A0A836FD54"/>
<feature type="transmembrane region" description="Helical" evidence="17">
    <location>
        <begin position="444"/>
        <end position="461"/>
    </location>
</feature>
<feature type="transmembrane region" description="Helical" evidence="17">
    <location>
        <begin position="381"/>
        <end position="398"/>
    </location>
</feature>
<feature type="transmembrane region" description="Helical" evidence="17">
    <location>
        <begin position="215"/>
        <end position="234"/>
    </location>
</feature>
<keyword evidence="12 17" id="KW-1133">Transmembrane helix</keyword>
<evidence type="ECO:0000256" key="6">
    <source>
        <dbReference type="ARBA" id="ARBA00012839"/>
    </source>
</evidence>
<comment type="catalytic activity">
    <reaction evidence="15">
        <text>a di-trans,poly-cis-dolichyl beta-D-mannosyl phosphate + L-seryl-[protein] = 3-O-(alpha-D-mannosyl)-L-seryl-[protein] + a di-trans,poly-cis-dolichyl phosphate + H(+)</text>
        <dbReference type="Rhea" id="RHEA:17377"/>
        <dbReference type="Rhea" id="RHEA-COMP:9863"/>
        <dbReference type="Rhea" id="RHEA-COMP:13546"/>
        <dbReference type="Rhea" id="RHEA-COMP:19498"/>
        <dbReference type="Rhea" id="RHEA-COMP:19501"/>
        <dbReference type="ChEBI" id="CHEBI:15378"/>
        <dbReference type="ChEBI" id="CHEBI:29999"/>
        <dbReference type="ChEBI" id="CHEBI:57683"/>
        <dbReference type="ChEBI" id="CHEBI:58211"/>
        <dbReference type="ChEBI" id="CHEBI:137321"/>
        <dbReference type="EC" id="2.4.1.109"/>
    </reaction>
</comment>
<keyword evidence="20" id="KW-1185">Reference proteome</keyword>
<comment type="caution">
    <text evidence="19">The sequence shown here is derived from an EMBL/GenBank/DDBJ whole genome shotgun (WGS) entry which is preliminary data.</text>
</comment>
<evidence type="ECO:0000256" key="9">
    <source>
        <dbReference type="ARBA" id="ARBA00022737"/>
    </source>
</evidence>
<dbReference type="GO" id="GO:0004169">
    <property type="term" value="F:dolichyl-phosphate-mannose-protein mannosyltransferase activity"/>
    <property type="evidence" value="ECO:0007669"/>
    <property type="project" value="UniProtKB-EC"/>
</dbReference>
<dbReference type="EC" id="2.4.1.109" evidence="6"/>
<dbReference type="Gene3D" id="1.10.10.10">
    <property type="entry name" value="Winged helix-like DNA-binding domain superfamily/Winged helix DNA-binding domain"/>
    <property type="match status" value="1"/>
</dbReference>
<feature type="transmembrane region" description="Helical" evidence="17">
    <location>
        <begin position="410"/>
        <end position="435"/>
    </location>
</feature>
<name>A0A836FD54_9HYME</name>
<organism evidence="19 20">
    <name type="scientific">Pseudoatta argentina</name>
    <dbReference type="NCBI Taxonomy" id="621737"/>
    <lineage>
        <taxon>Eukaryota</taxon>
        <taxon>Metazoa</taxon>
        <taxon>Ecdysozoa</taxon>
        <taxon>Arthropoda</taxon>
        <taxon>Hexapoda</taxon>
        <taxon>Insecta</taxon>
        <taxon>Pterygota</taxon>
        <taxon>Neoptera</taxon>
        <taxon>Endopterygota</taxon>
        <taxon>Hymenoptera</taxon>
        <taxon>Apocrita</taxon>
        <taxon>Aculeata</taxon>
        <taxon>Formicoidea</taxon>
        <taxon>Formicidae</taxon>
        <taxon>Myrmicinae</taxon>
        <taxon>Pseudoatta</taxon>
    </lineage>
</organism>
<comment type="function">
    <text evidence="1">Transfers mannosyl residues to the hydroxyl group of serine or threonine residues.</text>
</comment>
<evidence type="ECO:0000256" key="12">
    <source>
        <dbReference type="ARBA" id="ARBA00022989"/>
    </source>
</evidence>
<protein>
    <recommendedName>
        <fullName evidence="6">dolichyl-phosphate-mannose--protein mannosyltransferase</fullName>
        <ecNumber evidence="6">2.4.1.109</ecNumber>
    </recommendedName>
</protein>
<feature type="non-terminal residue" evidence="19">
    <location>
        <position position="1"/>
    </location>
</feature>
<gene>
    <name evidence="19" type="primary">Tmtc1</name>
    <name evidence="19" type="ORF">G6Z78_0008635</name>
</gene>
<keyword evidence="10 16" id="KW-0802">TPR repeat</keyword>
<accession>A0A836FD54</accession>
<dbReference type="PANTHER" id="PTHR44809">
    <property type="match status" value="1"/>
</dbReference>
<comment type="subcellular location">
    <subcellularLocation>
        <location evidence="3">Endoplasmic reticulum</location>
    </subcellularLocation>
    <subcellularLocation>
        <location evidence="2">Membrane</location>
        <topology evidence="2">Multi-pass membrane protein</topology>
    </subcellularLocation>
</comment>
<dbReference type="SMART" id="SM00028">
    <property type="entry name" value="TPR"/>
    <property type="match status" value="3"/>
</dbReference>
<evidence type="ECO:0000313" key="20">
    <source>
        <dbReference type="Proteomes" id="UP000668214"/>
    </source>
</evidence>
<dbReference type="GO" id="GO:0005783">
    <property type="term" value="C:endoplasmic reticulum"/>
    <property type="evidence" value="ECO:0007669"/>
    <property type="project" value="UniProtKB-SubCell"/>
</dbReference>
<comment type="catalytic activity">
    <reaction evidence="14">
        <text>a di-trans,poly-cis-dolichyl beta-D-mannosyl phosphate + L-threonyl-[protein] = 3-O-(alpha-D-mannosyl)-L-threonyl-[protein] + a di-trans,poly-cis-dolichyl phosphate + H(+)</text>
        <dbReference type="Rhea" id="RHEA:53396"/>
        <dbReference type="Rhea" id="RHEA-COMP:11060"/>
        <dbReference type="Rhea" id="RHEA-COMP:13547"/>
        <dbReference type="Rhea" id="RHEA-COMP:19498"/>
        <dbReference type="Rhea" id="RHEA-COMP:19501"/>
        <dbReference type="ChEBI" id="CHEBI:15378"/>
        <dbReference type="ChEBI" id="CHEBI:30013"/>
        <dbReference type="ChEBI" id="CHEBI:57683"/>
        <dbReference type="ChEBI" id="CHEBI:58211"/>
        <dbReference type="ChEBI" id="CHEBI:137323"/>
        <dbReference type="EC" id="2.4.1.109"/>
    </reaction>
</comment>
<sequence length="799" mass="91437">DNALSDTTCRNWFRRFKNNDFELEDKERSGAPKKFQDKELEQLLDEDPSQTLSELGKILQVDESTVSKRLKGLGMIQKQGHRVPYELKPREIAYRVRIDSVILRHNLDRDVRLNDYKILAGYLLHSLSQKDLHHVQREHTMFSNIQSRKGMRLNYLMAGLSPMWYHATNVALHAAACILVTRVSLVVAALRPGFAALTGLLFAAHPVHTEAVTGIVGRADVLACIFFLLSFLAYHGQQTAYVWSSVCLGALSMLAKETGVTVLALNLLYDLCRSWHLIKRSIFEAKWNDDSRYFSKRAAALLVSFSILLVVRLALLHGTLPNFSVQDNPAAFHPCFHIRLLTFCYLAALNCWLLLCPAILSHDWQMGSVPLVTSFTDTRNLATCIFFGGCLVLTYKAFTDFEQQRHPPLVLGWMFLVLPFLPASNLFVTVGFVVAERVLYTPSVGWIILIVYGMQVSWTSVPRRKSWITTGVVLLFVLGCFRTVLRNNDWTSRETLIKAGLRSLPYNAKMHYNFANFLKDTSQPNLAVHHYQLALWLWPGYASAHNNLGTLTIDDQAEYHFLAAINAQPGHVNAHYNLGRLYRRTNRTEQCIEMLRRCVSLDPAYAPAFRVLARIVTGPATGDLLRHVIHLQPRNPDALAEYAYWLYKNGKWLPSLRYYFKAMEIFPSHKPSLIGTLRILRSRGQWSRVHQLIIRWHLMLRAKRGGFIYRGDLYIRAWELQSESRQRTHQHQRNLCISENGCSRPRVASVSVQLEQDSNKSEQLQRAPRCNVRACRQPRKGKTRVTAPTLLVQNFLETL</sequence>
<feature type="transmembrane region" description="Helical" evidence="17">
    <location>
        <begin position="467"/>
        <end position="485"/>
    </location>
</feature>
<dbReference type="Gene3D" id="1.25.40.10">
    <property type="entry name" value="Tetratricopeptide repeat domain"/>
    <property type="match status" value="1"/>
</dbReference>
<dbReference type="PROSITE" id="PS50005">
    <property type="entry name" value="TPR"/>
    <property type="match status" value="1"/>
</dbReference>
<feature type="transmembrane region" description="Helical" evidence="17">
    <location>
        <begin position="298"/>
        <end position="316"/>
    </location>
</feature>
<keyword evidence="11" id="KW-0256">Endoplasmic reticulum</keyword>
<reference evidence="19" key="1">
    <citation type="submission" date="2020-02" db="EMBL/GenBank/DDBJ databases">
        <title>Relaxed selection underlies rapid genomic changes in the transitions from sociality to social parasitism in ants.</title>
        <authorList>
            <person name="Bi X."/>
        </authorList>
    </citation>
    <scope>NUCLEOTIDE SEQUENCE</scope>
    <source>
        <strain evidence="19">BGI-DK2014c</strain>
        <tissue evidence="19">Whole body</tissue>
    </source>
</reference>
<evidence type="ECO:0000256" key="11">
    <source>
        <dbReference type="ARBA" id="ARBA00022824"/>
    </source>
</evidence>
<dbReference type="Proteomes" id="UP000668214">
    <property type="component" value="Unassembled WGS sequence"/>
</dbReference>